<evidence type="ECO:0000256" key="2">
    <source>
        <dbReference type="SAM" id="SignalP"/>
    </source>
</evidence>
<evidence type="ECO:0000256" key="1">
    <source>
        <dbReference type="SAM" id="MobiDB-lite"/>
    </source>
</evidence>
<accession>A0AAD1UP22</accession>
<protein>
    <submittedName>
        <fullName evidence="3">Uncharacterized protein</fullName>
    </submittedName>
</protein>
<keyword evidence="4" id="KW-1185">Reference proteome</keyword>
<evidence type="ECO:0000313" key="3">
    <source>
        <dbReference type="EMBL" id="CAI2372362.1"/>
    </source>
</evidence>
<reference evidence="3" key="1">
    <citation type="submission" date="2023-07" db="EMBL/GenBank/DDBJ databases">
        <authorList>
            <consortium name="AG Swart"/>
            <person name="Singh M."/>
            <person name="Singh A."/>
            <person name="Seah K."/>
            <person name="Emmerich C."/>
        </authorList>
    </citation>
    <scope>NUCLEOTIDE SEQUENCE</scope>
    <source>
        <strain evidence="3">DP1</strain>
    </source>
</reference>
<proteinExistence type="predicted"/>
<feature type="compositionally biased region" description="Low complexity" evidence="1">
    <location>
        <begin position="82"/>
        <end position="105"/>
    </location>
</feature>
<dbReference type="Proteomes" id="UP001295684">
    <property type="component" value="Unassembled WGS sequence"/>
</dbReference>
<feature type="signal peptide" evidence="2">
    <location>
        <begin position="1"/>
        <end position="15"/>
    </location>
</feature>
<dbReference type="EMBL" id="CAMPGE010013644">
    <property type="protein sequence ID" value="CAI2372362.1"/>
    <property type="molecule type" value="Genomic_DNA"/>
</dbReference>
<sequence length="252" mass="28780">MIVISALLMISICTAKFPRYQRNHIPNYRKIADTGSVIYQKLEANKYFVGEERTSVPTQAPTETRANTSQSQVKPQSSQARSSLPVPSPVQQSQQPQASPHPQKSGTDFRKVDSYQQFLINSLKSDFLREFENLFDSVTAVGSDHVFDLIEFYDDKILLIDFYTKRGNHEKVIKDLKTLIGDNQACYDQILYVDVNAELKYEFYNILYDLNLLMEPLNSFPYFLVLKGGQGDMITGEDSAQLIYTKVTQFLS</sequence>
<comment type="caution">
    <text evidence="3">The sequence shown here is derived from an EMBL/GenBank/DDBJ whole genome shotgun (WGS) entry which is preliminary data.</text>
</comment>
<gene>
    <name evidence="3" type="ORF">ECRASSUSDP1_LOCUS13691</name>
</gene>
<feature type="chain" id="PRO_5042182452" evidence="2">
    <location>
        <begin position="16"/>
        <end position="252"/>
    </location>
</feature>
<evidence type="ECO:0000313" key="4">
    <source>
        <dbReference type="Proteomes" id="UP001295684"/>
    </source>
</evidence>
<dbReference type="AlphaFoldDB" id="A0AAD1UP22"/>
<name>A0AAD1UP22_EUPCR</name>
<feature type="compositionally biased region" description="Polar residues" evidence="1">
    <location>
        <begin position="55"/>
        <end position="81"/>
    </location>
</feature>
<organism evidence="3 4">
    <name type="scientific">Euplotes crassus</name>
    <dbReference type="NCBI Taxonomy" id="5936"/>
    <lineage>
        <taxon>Eukaryota</taxon>
        <taxon>Sar</taxon>
        <taxon>Alveolata</taxon>
        <taxon>Ciliophora</taxon>
        <taxon>Intramacronucleata</taxon>
        <taxon>Spirotrichea</taxon>
        <taxon>Hypotrichia</taxon>
        <taxon>Euplotida</taxon>
        <taxon>Euplotidae</taxon>
        <taxon>Moneuplotes</taxon>
    </lineage>
</organism>
<keyword evidence="2" id="KW-0732">Signal</keyword>
<feature type="region of interest" description="Disordered" evidence="1">
    <location>
        <begin position="53"/>
        <end position="108"/>
    </location>
</feature>